<name>A0A2N9JG03_9ACTN</name>
<evidence type="ECO:0000256" key="2">
    <source>
        <dbReference type="ARBA" id="ARBA00012438"/>
    </source>
</evidence>
<dbReference type="SUPFAM" id="SSF55874">
    <property type="entry name" value="ATPase domain of HSP90 chaperone/DNA topoisomerase II/histidine kinase"/>
    <property type="match status" value="1"/>
</dbReference>
<keyword evidence="7" id="KW-0067">ATP-binding</keyword>
<dbReference type="InterPro" id="IPR011712">
    <property type="entry name" value="Sig_transdc_His_kin_sub3_dim/P"/>
</dbReference>
<evidence type="ECO:0000256" key="6">
    <source>
        <dbReference type="ARBA" id="ARBA00022777"/>
    </source>
</evidence>
<evidence type="ECO:0000256" key="5">
    <source>
        <dbReference type="ARBA" id="ARBA00022741"/>
    </source>
</evidence>
<comment type="catalytic activity">
    <reaction evidence="1">
        <text>ATP + protein L-histidine = ADP + protein N-phospho-L-histidine.</text>
        <dbReference type="EC" id="2.7.13.3"/>
    </reaction>
</comment>
<dbReference type="EC" id="2.7.13.3" evidence="2"/>
<keyword evidence="4" id="KW-0808">Transferase</keyword>
<dbReference type="GO" id="GO:0046983">
    <property type="term" value="F:protein dimerization activity"/>
    <property type="evidence" value="ECO:0007669"/>
    <property type="project" value="InterPro"/>
</dbReference>
<dbReference type="RefSeq" id="WP_231935846.1">
    <property type="nucleotide sequence ID" value="NZ_BAAAGO010000018.1"/>
</dbReference>
<keyword evidence="6 11" id="KW-0418">Kinase</keyword>
<dbReference type="SMART" id="SM00387">
    <property type="entry name" value="HATPase_c"/>
    <property type="match status" value="1"/>
</dbReference>
<evidence type="ECO:0000313" key="11">
    <source>
        <dbReference type="EMBL" id="SPD86306.1"/>
    </source>
</evidence>
<dbReference type="PANTHER" id="PTHR24421">
    <property type="entry name" value="NITRATE/NITRITE SENSOR PROTEIN NARX-RELATED"/>
    <property type="match status" value="1"/>
</dbReference>
<dbReference type="Pfam" id="PF07730">
    <property type="entry name" value="HisKA_3"/>
    <property type="match status" value="1"/>
</dbReference>
<feature type="domain" description="Histidine kinase/HSP90-like ATPase" evidence="10">
    <location>
        <begin position="210"/>
        <end position="299"/>
    </location>
</feature>
<dbReference type="PANTHER" id="PTHR24421:SF10">
    <property type="entry name" value="NITRATE_NITRITE SENSOR PROTEIN NARQ"/>
    <property type="match status" value="1"/>
</dbReference>
<dbReference type="Gene3D" id="3.30.565.10">
    <property type="entry name" value="Histidine kinase-like ATPase, C-terminal domain"/>
    <property type="match status" value="1"/>
</dbReference>
<evidence type="ECO:0000256" key="9">
    <source>
        <dbReference type="SAM" id="Phobius"/>
    </source>
</evidence>
<dbReference type="Pfam" id="PF02518">
    <property type="entry name" value="HATPase_c"/>
    <property type="match status" value="1"/>
</dbReference>
<evidence type="ECO:0000256" key="7">
    <source>
        <dbReference type="ARBA" id="ARBA00022840"/>
    </source>
</evidence>
<dbReference type="Gene3D" id="1.20.5.1930">
    <property type="match status" value="1"/>
</dbReference>
<keyword evidence="12" id="KW-1185">Reference proteome</keyword>
<proteinExistence type="predicted"/>
<dbReference type="KEGG" id="mgg:MPLG2_1270"/>
<dbReference type="EMBL" id="LT985188">
    <property type="protein sequence ID" value="SPD86306.1"/>
    <property type="molecule type" value="Genomic_DNA"/>
</dbReference>
<keyword evidence="9" id="KW-0472">Membrane</keyword>
<gene>
    <name evidence="11" type="ORF">MPLG2_1270</name>
</gene>
<keyword evidence="9" id="KW-0812">Transmembrane</keyword>
<evidence type="ECO:0000313" key="12">
    <source>
        <dbReference type="Proteomes" id="UP000238164"/>
    </source>
</evidence>
<dbReference type="Proteomes" id="UP000238164">
    <property type="component" value="Chromosome 1"/>
</dbReference>
<dbReference type="InterPro" id="IPR050482">
    <property type="entry name" value="Sensor_HK_TwoCompSys"/>
</dbReference>
<evidence type="ECO:0000256" key="8">
    <source>
        <dbReference type="ARBA" id="ARBA00023012"/>
    </source>
</evidence>
<feature type="transmembrane region" description="Helical" evidence="9">
    <location>
        <begin position="40"/>
        <end position="60"/>
    </location>
</feature>
<organism evidence="11 12">
    <name type="scientific">Micropruina glycogenica</name>
    <dbReference type="NCBI Taxonomy" id="75385"/>
    <lineage>
        <taxon>Bacteria</taxon>
        <taxon>Bacillati</taxon>
        <taxon>Actinomycetota</taxon>
        <taxon>Actinomycetes</taxon>
        <taxon>Propionibacteriales</taxon>
        <taxon>Nocardioidaceae</taxon>
        <taxon>Micropruina</taxon>
    </lineage>
</organism>
<evidence type="ECO:0000259" key="10">
    <source>
        <dbReference type="SMART" id="SM00387"/>
    </source>
</evidence>
<evidence type="ECO:0000256" key="4">
    <source>
        <dbReference type="ARBA" id="ARBA00022679"/>
    </source>
</evidence>
<reference evidence="11 12" key="1">
    <citation type="submission" date="2018-02" db="EMBL/GenBank/DDBJ databases">
        <authorList>
            <person name="Cohen D.B."/>
            <person name="Kent A.D."/>
        </authorList>
    </citation>
    <scope>NUCLEOTIDE SEQUENCE [LARGE SCALE GENOMIC DNA]</scope>
    <source>
        <strain evidence="11">1</strain>
    </source>
</reference>
<dbReference type="InterPro" id="IPR036890">
    <property type="entry name" value="HATPase_C_sf"/>
</dbReference>
<keyword evidence="9" id="KW-1133">Transmembrane helix</keyword>
<dbReference type="CDD" id="cd16917">
    <property type="entry name" value="HATPase_UhpB-NarQ-NarX-like"/>
    <property type="match status" value="1"/>
</dbReference>
<keyword evidence="5" id="KW-0547">Nucleotide-binding</keyword>
<accession>A0A2N9JG03</accession>
<keyword evidence="8" id="KW-0902">Two-component regulatory system</keyword>
<dbReference type="GO" id="GO:0016020">
    <property type="term" value="C:membrane"/>
    <property type="evidence" value="ECO:0007669"/>
    <property type="project" value="InterPro"/>
</dbReference>
<sequence>MNGAVRPRWALCGLQLASVAAGGLSWLAVAVLLRPAGDVALWAMLLGVLGVAGACWLEVIKTRSIARAANPPVTLPYADQVQALTRSRLRIVEAFELERTRIERDLHDGAQQYLVSASMKVGEVTLALASPARATDADRLRAAVPLLERAQDEVDLALRALRDTVAGVHSRLLAQRGLEAAVRELAARLSTGAGAIEVRVPHPLPEVPAGVASAAWFFAAEALTNAAKYAAGAQVSVVLAADRFLHVSVVDDGPGGARITEGGGLDGMRERLAAFGGQISVSSPSGGPTTVSARIPLLLEAGRPSLGSAGRS</sequence>
<dbReference type="GO" id="GO:0005524">
    <property type="term" value="F:ATP binding"/>
    <property type="evidence" value="ECO:0007669"/>
    <property type="project" value="UniProtKB-KW"/>
</dbReference>
<dbReference type="InterPro" id="IPR003594">
    <property type="entry name" value="HATPase_dom"/>
</dbReference>
<dbReference type="GO" id="GO:0000155">
    <property type="term" value="F:phosphorelay sensor kinase activity"/>
    <property type="evidence" value="ECO:0007669"/>
    <property type="project" value="InterPro"/>
</dbReference>
<keyword evidence="3" id="KW-0597">Phosphoprotein</keyword>
<protein>
    <recommendedName>
        <fullName evidence="2">histidine kinase</fullName>
        <ecNumber evidence="2">2.7.13.3</ecNumber>
    </recommendedName>
</protein>
<dbReference type="AlphaFoldDB" id="A0A2N9JG03"/>
<evidence type="ECO:0000256" key="1">
    <source>
        <dbReference type="ARBA" id="ARBA00000085"/>
    </source>
</evidence>
<evidence type="ECO:0000256" key="3">
    <source>
        <dbReference type="ARBA" id="ARBA00022553"/>
    </source>
</evidence>